<keyword evidence="2" id="KW-1185">Reference proteome</keyword>
<evidence type="ECO:0000313" key="2">
    <source>
        <dbReference type="Proteomes" id="UP000593576"/>
    </source>
</evidence>
<reference evidence="1 2" key="1">
    <citation type="journal article" date="2019" name="Genome Biol. Evol.">
        <title>Insights into the evolution of the New World diploid cottons (Gossypium, subgenus Houzingenia) based on genome sequencing.</title>
        <authorList>
            <person name="Grover C.E."/>
            <person name="Arick M.A. 2nd"/>
            <person name="Thrash A."/>
            <person name="Conover J.L."/>
            <person name="Sanders W.S."/>
            <person name="Peterson D.G."/>
            <person name="Frelichowski J.E."/>
            <person name="Scheffler J.A."/>
            <person name="Scheffler B.E."/>
            <person name="Wendel J.F."/>
        </authorList>
    </citation>
    <scope>NUCLEOTIDE SEQUENCE [LARGE SCALE GENOMIC DNA]</scope>
    <source>
        <strain evidence="1">1</strain>
        <tissue evidence="1">Leaf</tissue>
    </source>
</reference>
<dbReference type="AlphaFoldDB" id="A0A7J9KWV7"/>
<feature type="non-terminal residue" evidence="1">
    <location>
        <position position="75"/>
    </location>
</feature>
<dbReference type="EMBL" id="JABFAF010000003">
    <property type="protein sequence ID" value="MBA0850985.1"/>
    <property type="molecule type" value="Genomic_DNA"/>
</dbReference>
<sequence length="75" mass="8487">DWETHVRGSKDGSLKFELEDFKLITSQTIIHEASTPQSTGPPCKLGRYRYAGEPVELRFTPLEGKVIPNRSFLPI</sequence>
<proteinExistence type="predicted"/>
<comment type="caution">
    <text evidence="1">The sequence shown here is derived from an EMBL/GenBank/DDBJ whole genome shotgun (WGS) entry which is preliminary data.</text>
</comment>
<name>A0A7J9KWV7_GOSSC</name>
<organism evidence="1 2">
    <name type="scientific">Gossypium schwendimanii</name>
    <name type="common">Cotton</name>
    <dbReference type="NCBI Taxonomy" id="34291"/>
    <lineage>
        <taxon>Eukaryota</taxon>
        <taxon>Viridiplantae</taxon>
        <taxon>Streptophyta</taxon>
        <taxon>Embryophyta</taxon>
        <taxon>Tracheophyta</taxon>
        <taxon>Spermatophyta</taxon>
        <taxon>Magnoliopsida</taxon>
        <taxon>eudicotyledons</taxon>
        <taxon>Gunneridae</taxon>
        <taxon>Pentapetalae</taxon>
        <taxon>rosids</taxon>
        <taxon>malvids</taxon>
        <taxon>Malvales</taxon>
        <taxon>Malvaceae</taxon>
        <taxon>Malvoideae</taxon>
        <taxon>Gossypium</taxon>
    </lineage>
</organism>
<accession>A0A7J9KWV7</accession>
<protein>
    <submittedName>
        <fullName evidence="1">Uncharacterized protein</fullName>
    </submittedName>
</protein>
<gene>
    <name evidence="1" type="ORF">Goshw_010723</name>
</gene>
<evidence type="ECO:0000313" key="1">
    <source>
        <dbReference type="EMBL" id="MBA0850985.1"/>
    </source>
</evidence>
<dbReference type="Proteomes" id="UP000593576">
    <property type="component" value="Unassembled WGS sequence"/>
</dbReference>
<feature type="non-terminal residue" evidence="1">
    <location>
        <position position="1"/>
    </location>
</feature>